<dbReference type="RefSeq" id="WP_149112999.1">
    <property type="nucleotide sequence ID" value="NZ_CP042425.1"/>
</dbReference>
<protein>
    <submittedName>
        <fullName evidence="1">Uncharacterized protein</fullName>
    </submittedName>
</protein>
<gene>
    <name evidence="1" type="ORF">PX52LOC_05514</name>
</gene>
<dbReference type="Proteomes" id="UP000324974">
    <property type="component" value="Chromosome"/>
</dbReference>
<reference evidence="2" key="1">
    <citation type="submission" date="2019-08" db="EMBL/GenBank/DDBJ databases">
        <title>Limnoglobus roseus gen. nov., sp. nov., a novel freshwater planctomycete with a giant genome from the family Gemmataceae.</title>
        <authorList>
            <person name="Kulichevskaya I.S."/>
            <person name="Naumoff D.G."/>
            <person name="Miroshnikov K."/>
            <person name="Ivanova A."/>
            <person name="Philippov D.A."/>
            <person name="Hakobyan A."/>
            <person name="Rijpstra I.C."/>
            <person name="Sinninghe Damste J.S."/>
            <person name="Liesack W."/>
            <person name="Dedysh S.N."/>
        </authorList>
    </citation>
    <scope>NUCLEOTIDE SEQUENCE [LARGE SCALE GENOMIC DNA]</scope>
    <source>
        <strain evidence="2">PX52</strain>
    </source>
</reference>
<proteinExistence type="predicted"/>
<keyword evidence="2" id="KW-1185">Reference proteome</keyword>
<dbReference type="KEGG" id="lrs:PX52LOC_05514"/>
<name>A0A5C1AGD9_9BACT</name>
<dbReference type="EMBL" id="CP042425">
    <property type="protein sequence ID" value="QEL18489.1"/>
    <property type="molecule type" value="Genomic_DNA"/>
</dbReference>
<sequence>METALLTPAAPATVAELEKQSEYLLDALKVATSSAGEHRLFRWGKLNGLFPSRVGPSAVAARFALSQGLLEHVRTEAKGRLVVEWVRSLPKAVEYLHDHDSPKAVLRELQEVIGETRAGVPVWMAQARDEAAQLSLRFDHTAREMMKRLDALSERVDAALQRVACATPTLGQGMTRLVPWANAVLADLDWRAAGDSPRPATLSEVFQVANGSDANLSVFGFHEGIRKLCDGGLLTLVAAPVEDIDEPEYALEIGGQMMWLVQR</sequence>
<accession>A0A5C1AGD9</accession>
<evidence type="ECO:0000313" key="1">
    <source>
        <dbReference type="EMBL" id="QEL18489.1"/>
    </source>
</evidence>
<dbReference type="AlphaFoldDB" id="A0A5C1AGD9"/>
<dbReference type="OrthoDB" id="275057at2"/>
<organism evidence="1 2">
    <name type="scientific">Limnoglobus roseus</name>
    <dbReference type="NCBI Taxonomy" id="2598579"/>
    <lineage>
        <taxon>Bacteria</taxon>
        <taxon>Pseudomonadati</taxon>
        <taxon>Planctomycetota</taxon>
        <taxon>Planctomycetia</taxon>
        <taxon>Gemmatales</taxon>
        <taxon>Gemmataceae</taxon>
        <taxon>Limnoglobus</taxon>
    </lineage>
</organism>
<evidence type="ECO:0000313" key="2">
    <source>
        <dbReference type="Proteomes" id="UP000324974"/>
    </source>
</evidence>